<evidence type="ECO:0000313" key="4">
    <source>
        <dbReference type="EMBL" id="GHI62662.1"/>
    </source>
</evidence>
<dbReference type="GeneID" id="91472164"/>
<evidence type="ECO:0000313" key="5">
    <source>
        <dbReference type="Proteomes" id="UP000649259"/>
    </source>
</evidence>
<dbReference type="PANTHER" id="PTHR33495:SF2">
    <property type="entry name" value="ANTI-SIGMA FACTOR ANTAGONIST TM_1081-RELATED"/>
    <property type="match status" value="1"/>
</dbReference>
<dbReference type="Proteomes" id="UP000649259">
    <property type="component" value="Unassembled WGS sequence"/>
</dbReference>
<dbReference type="InterPro" id="IPR003658">
    <property type="entry name" value="Anti-sigma_ant"/>
</dbReference>
<evidence type="ECO:0000256" key="1">
    <source>
        <dbReference type="ARBA" id="ARBA00009013"/>
    </source>
</evidence>
<dbReference type="InterPro" id="IPR002645">
    <property type="entry name" value="STAS_dom"/>
</dbReference>
<dbReference type="NCBIfam" id="TIGR00377">
    <property type="entry name" value="ant_ant_sig"/>
    <property type="match status" value="1"/>
</dbReference>
<reference evidence="5" key="1">
    <citation type="submission" date="2023-07" db="EMBL/GenBank/DDBJ databases">
        <title>Whole genome shotgun sequence of Streptomyces cacaoi subsp. asoensis NBRC 13813.</title>
        <authorList>
            <person name="Komaki H."/>
            <person name="Tamura T."/>
        </authorList>
    </citation>
    <scope>NUCLEOTIDE SEQUENCE [LARGE SCALE GENOMIC DNA]</scope>
    <source>
        <strain evidence="5">NBRC 13813</strain>
    </source>
</reference>
<dbReference type="PROSITE" id="PS50801">
    <property type="entry name" value="STAS"/>
    <property type="match status" value="1"/>
</dbReference>
<proteinExistence type="inferred from homology"/>
<accession>A0ABQ3S3R2</accession>
<dbReference type="RefSeq" id="WP_189925460.1">
    <property type="nucleotide sequence ID" value="NZ_BMSI01000011.1"/>
</dbReference>
<dbReference type="Gene3D" id="3.30.750.24">
    <property type="entry name" value="STAS domain"/>
    <property type="match status" value="1"/>
</dbReference>
<protein>
    <recommendedName>
        <fullName evidence="2">Anti-sigma factor antagonist</fullName>
    </recommendedName>
</protein>
<evidence type="ECO:0000256" key="2">
    <source>
        <dbReference type="RuleBase" id="RU003749"/>
    </source>
</evidence>
<name>A0ABQ3S3R2_9ACTN</name>
<dbReference type="CDD" id="cd07043">
    <property type="entry name" value="STAS_anti-anti-sigma_factors"/>
    <property type="match status" value="1"/>
</dbReference>
<gene>
    <name evidence="4" type="primary">rsbV_2</name>
    <name evidence="4" type="ORF">Saso_43120</name>
</gene>
<dbReference type="Pfam" id="PF01740">
    <property type="entry name" value="STAS"/>
    <property type="match status" value="1"/>
</dbReference>
<keyword evidence="5" id="KW-1185">Reference proteome</keyword>
<feature type="domain" description="STAS" evidence="3">
    <location>
        <begin position="4"/>
        <end position="113"/>
    </location>
</feature>
<dbReference type="SUPFAM" id="SSF52091">
    <property type="entry name" value="SpoIIaa-like"/>
    <property type="match status" value="1"/>
</dbReference>
<organism evidence="4 5">
    <name type="scientific">Streptomyces asoensis</name>
    <dbReference type="NCBI Taxonomy" id="249586"/>
    <lineage>
        <taxon>Bacteria</taxon>
        <taxon>Bacillati</taxon>
        <taxon>Actinomycetota</taxon>
        <taxon>Actinomycetes</taxon>
        <taxon>Kitasatosporales</taxon>
        <taxon>Streptomycetaceae</taxon>
        <taxon>Streptomyces</taxon>
    </lineage>
</organism>
<evidence type="ECO:0000259" key="3">
    <source>
        <dbReference type="PROSITE" id="PS50801"/>
    </source>
</evidence>
<sequence>MNTLGITTRDTPAGPVLEILGDLDYGHADRLRELLPTIALRPGQRLVLDLSGMEFCDSSGITALIATHQHAHAAQADIALAGVPANTLRILRIVGLDQIFPLHPDSDSALRDGRPSR</sequence>
<dbReference type="InterPro" id="IPR036513">
    <property type="entry name" value="STAS_dom_sf"/>
</dbReference>
<dbReference type="PANTHER" id="PTHR33495">
    <property type="entry name" value="ANTI-SIGMA FACTOR ANTAGONIST TM_1081-RELATED-RELATED"/>
    <property type="match status" value="1"/>
</dbReference>
<dbReference type="EMBL" id="BNEB01000003">
    <property type="protein sequence ID" value="GHI62662.1"/>
    <property type="molecule type" value="Genomic_DNA"/>
</dbReference>
<comment type="caution">
    <text evidence="4">The sequence shown here is derived from an EMBL/GenBank/DDBJ whole genome shotgun (WGS) entry which is preliminary data.</text>
</comment>
<comment type="similarity">
    <text evidence="1 2">Belongs to the anti-sigma-factor antagonist family.</text>
</comment>